<proteinExistence type="predicted"/>
<dbReference type="Pfam" id="PF05635">
    <property type="entry name" value="23S_rRNA_IVP"/>
    <property type="match status" value="1"/>
</dbReference>
<dbReference type="Gene3D" id="1.20.1440.60">
    <property type="entry name" value="23S rRNA-intervening sequence"/>
    <property type="match status" value="1"/>
</dbReference>
<dbReference type="EMBL" id="LAZR01011814">
    <property type="protein sequence ID" value="KKM58611.1"/>
    <property type="molecule type" value="Genomic_DNA"/>
</dbReference>
<comment type="caution">
    <text evidence="1">The sequence shown here is derived from an EMBL/GenBank/DDBJ whole genome shotgun (WGS) entry which is preliminary data.</text>
</comment>
<dbReference type="SUPFAM" id="SSF158446">
    <property type="entry name" value="IVS-encoded protein-like"/>
    <property type="match status" value="1"/>
</dbReference>
<name>A0A0F9IQV0_9ZZZZ</name>
<dbReference type="PANTHER" id="PTHR38471">
    <property type="entry name" value="FOUR HELIX BUNDLE PROTEIN"/>
    <property type="match status" value="1"/>
</dbReference>
<protein>
    <recommendedName>
        <fullName evidence="2">Four helix bundle protein</fullName>
    </recommendedName>
</protein>
<evidence type="ECO:0000313" key="1">
    <source>
        <dbReference type="EMBL" id="KKM58611.1"/>
    </source>
</evidence>
<dbReference type="InterPro" id="IPR036583">
    <property type="entry name" value="23S_rRNA_IVS_sf"/>
</dbReference>
<dbReference type="InterPro" id="IPR012657">
    <property type="entry name" value="23S_rRNA-intervening_sequence"/>
</dbReference>
<reference evidence="1" key="1">
    <citation type="journal article" date="2015" name="Nature">
        <title>Complex archaea that bridge the gap between prokaryotes and eukaryotes.</title>
        <authorList>
            <person name="Spang A."/>
            <person name="Saw J.H."/>
            <person name="Jorgensen S.L."/>
            <person name="Zaremba-Niedzwiedzka K."/>
            <person name="Martijn J."/>
            <person name="Lind A.E."/>
            <person name="van Eijk R."/>
            <person name="Schleper C."/>
            <person name="Guy L."/>
            <person name="Ettema T.J."/>
        </authorList>
    </citation>
    <scope>NUCLEOTIDE SEQUENCE</scope>
</reference>
<sequence>MQNDKKIKSFKDLDVYQRTYKAAIVVMKKIIPKLPDNEKHDLKDQLSRSCKAIPRLIAEGYAKRHQKHGFQKYLDDAMAECNETVVSVSQCKDIYSKHIDIELCEELIDTYDISGRQLYRLEESCLRRVVDMVKV</sequence>
<evidence type="ECO:0008006" key="2">
    <source>
        <dbReference type="Google" id="ProtNLM"/>
    </source>
</evidence>
<dbReference type="PANTHER" id="PTHR38471:SF2">
    <property type="entry name" value="FOUR HELIX BUNDLE PROTEIN"/>
    <property type="match status" value="1"/>
</dbReference>
<gene>
    <name evidence="1" type="ORF">LCGC14_1549120</name>
</gene>
<dbReference type="AlphaFoldDB" id="A0A0F9IQV0"/>
<dbReference type="NCBIfam" id="TIGR02436">
    <property type="entry name" value="four helix bundle protein"/>
    <property type="match status" value="1"/>
</dbReference>
<organism evidence="1">
    <name type="scientific">marine sediment metagenome</name>
    <dbReference type="NCBI Taxonomy" id="412755"/>
    <lineage>
        <taxon>unclassified sequences</taxon>
        <taxon>metagenomes</taxon>
        <taxon>ecological metagenomes</taxon>
    </lineage>
</organism>
<accession>A0A0F9IQV0</accession>